<dbReference type="RefSeq" id="WP_231702841.1">
    <property type="nucleotide sequence ID" value="NZ_BFAV01000179.1"/>
</dbReference>
<dbReference type="PANTHER" id="PTHR40659">
    <property type="entry name" value="NICKEL/COBALT EFFLUX SYSTEM RCNA"/>
    <property type="match status" value="1"/>
</dbReference>
<evidence type="ECO:0000256" key="11">
    <source>
        <dbReference type="ARBA" id="ARBA00023136"/>
    </source>
</evidence>
<dbReference type="Pfam" id="PF13386">
    <property type="entry name" value="DsbD_2"/>
    <property type="match status" value="1"/>
</dbReference>
<evidence type="ECO:0000256" key="9">
    <source>
        <dbReference type="ARBA" id="ARBA00023065"/>
    </source>
</evidence>
<feature type="transmembrane region" description="Helical" evidence="13">
    <location>
        <begin position="161"/>
        <end position="183"/>
    </location>
</feature>
<feature type="transmembrane region" description="Helical" evidence="13">
    <location>
        <begin position="203"/>
        <end position="221"/>
    </location>
</feature>
<evidence type="ECO:0000256" key="8">
    <source>
        <dbReference type="ARBA" id="ARBA00022989"/>
    </source>
</evidence>
<comment type="subcellular location">
    <subcellularLocation>
        <location evidence="2 13">Cell membrane</location>
        <topology evidence="2 13">Multi-pass membrane protein</topology>
    </subcellularLocation>
</comment>
<dbReference type="GO" id="GO:0015099">
    <property type="term" value="F:nickel cation transmembrane transporter activity"/>
    <property type="evidence" value="ECO:0007669"/>
    <property type="project" value="UniProtKB-UniRule"/>
</dbReference>
<keyword evidence="4 13" id="KW-0813">Transport</keyword>
<sequence length="224" mass="22688">MDLFWGMISALGLGALHALEPGHGKSVMGAYLAVSGSRISDALTLGIASAATHTLVVITLAFLLDNVVGAVSTGNGVPGERFEGYLKMFSGILIVIIGFGMLGRLRKKAPCGCCHHGNTLRPGSSRASALLVGISNGLMPCPGALAVLLMSLSAGKIAKGIWLVLAFGIGGAAALVTVGLVFVKASSLLKKLPGDGTGRGLTLASACLIMTIGFFTVLNGVKNI</sequence>
<protein>
    <recommendedName>
        <fullName evidence="13">Nickel/cobalt efflux system</fullName>
    </recommendedName>
</protein>
<evidence type="ECO:0000256" key="6">
    <source>
        <dbReference type="ARBA" id="ARBA00022596"/>
    </source>
</evidence>
<comment type="similarity">
    <text evidence="13">Belongs to the NiCoT transporter (TC 2.A.52) family.</text>
</comment>
<dbReference type="GO" id="GO:0006824">
    <property type="term" value="P:cobalt ion transport"/>
    <property type="evidence" value="ECO:0007669"/>
    <property type="project" value="UniProtKB-KW"/>
</dbReference>
<dbReference type="PANTHER" id="PTHR40659:SF1">
    <property type="entry name" value="NICKEL_COBALT EFFLUX SYSTEM RCNA"/>
    <property type="match status" value="1"/>
</dbReference>
<evidence type="ECO:0000256" key="12">
    <source>
        <dbReference type="ARBA" id="ARBA00023285"/>
    </source>
</evidence>
<dbReference type="Pfam" id="PF03824">
    <property type="entry name" value="NicO"/>
    <property type="match status" value="1"/>
</dbReference>
<evidence type="ECO:0000256" key="2">
    <source>
        <dbReference type="ARBA" id="ARBA00004651"/>
    </source>
</evidence>
<proteinExistence type="inferred from homology"/>
<keyword evidence="3" id="KW-0171">Cobalt transport</keyword>
<evidence type="ECO:0000313" key="16">
    <source>
        <dbReference type="Proteomes" id="UP000239549"/>
    </source>
</evidence>
<evidence type="ECO:0000256" key="7">
    <source>
        <dbReference type="ARBA" id="ARBA00022692"/>
    </source>
</evidence>
<dbReference type="InterPro" id="IPR051224">
    <property type="entry name" value="NiCoT_RcnA"/>
</dbReference>
<evidence type="ECO:0000256" key="5">
    <source>
        <dbReference type="ARBA" id="ARBA00022475"/>
    </source>
</evidence>
<evidence type="ECO:0000256" key="4">
    <source>
        <dbReference type="ARBA" id="ARBA00022448"/>
    </source>
</evidence>
<name>A0A2L2XIW4_9FIRM</name>
<evidence type="ECO:0000256" key="1">
    <source>
        <dbReference type="ARBA" id="ARBA00002510"/>
    </source>
</evidence>
<dbReference type="AlphaFoldDB" id="A0A2L2XIW4"/>
<feature type="transmembrane region" description="Helical" evidence="13">
    <location>
        <begin position="127"/>
        <end position="149"/>
    </location>
</feature>
<evidence type="ECO:0000256" key="10">
    <source>
        <dbReference type="ARBA" id="ARBA00023112"/>
    </source>
</evidence>
<feature type="transmembrane region" description="Helical" evidence="13">
    <location>
        <begin position="85"/>
        <end position="102"/>
    </location>
</feature>
<keyword evidence="5" id="KW-1003">Cell membrane</keyword>
<keyword evidence="12" id="KW-0170">Cobalt</keyword>
<dbReference type="GO" id="GO:0010045">
    <property type="term" value="P:response to nickel cation"/>
    <property type="evidence" value="ECO:0007669"/>
    <property type="project" value="TreeGrafter"/>
</dbReference>
<keyword evidence="8 13" id="KW-1133">Transmembrane helix</keyword>
<evidence type="ECO:0000259" key="14">
    <source>
        <dbReference type="Pfam" id="PF13386"/>
    </source>
</evidence>
<keyword evidence="11 13" id="KW-0472">Membrane</keyword>
<keyword evidence="7 13" id="KW-0812">Transmembrane</keyword>
<gene>
    <name evidence="15" type="ORF">DCCM_4782</name>
</gene>
<comment type="function">
    <text evidence="1">Efflux system for nickel and cobalt.</text>
</comment>
<organism evidence="15 16">
    <name type="scientific">Desulfocucumis palustris</name>
    <dbReference type="NCBI Taxonomy" id="1898651"/>
    <lineage>
        <taxon>Bacteria</taxon>
        <taxon>Bacillati</taxon>
        <taxon>Bacillota</taxon>
        <taxon>Clostridia</taxon>
        <taxon>Eubacteriales</taxon>
        <taxon>Desulfocucumaceae</taxon>
        <taxon>Desulfocucumis</taxon>
    </lineage>
</organism>
<dbReference type="GO" id="GO:0046583">
    <property type="term" value="F:monoatomic cation efflux transmembrane transporter activity"/>
    <property type="evidence" value="ECO:0007669"/>
    <property type="project" value="TreeGrafter"/>
</dbReference>
<dbReference type="Proteomes" id="UP000239549">
    <property type="component" value="Unassembled WGS sequence"/>
</dbReference>
<dbReference type="GO" id="GO:0032025">
    <property type="term" value="P:response to cobalt ion"/>
    <property type="evidence" value="ECO:0007669"/>
    <property type="project" value="TreeGrafter"/>
</dbReference>
<keyword evidence="10" id="KW-0921">Nickel transport</keyword>
<keyword evidence="9" id="KW-0406">Ion transport</keyword>
<dbReference type="EMBL" id="BFAV01000179">
    <property type="protein sequence ID" value="GBF35653.1"/>
    <property type="molecule type" value="Genomic_DNA"/>
</dbReference>
<evidence type="ECO:0000256" key="13">
    <source>
        <dbReference type="RuleBase" id="RU362101"/>
    </source>
</evidence>
<dbReference type="InterPro" id="IPR039447">
    <property type="entry name" value="UreH-like_TM_dom"/>
</dbReference>
<keyword evidence="16" id="KW-1185">Reference proteome</keyword>
<dbReference type="GO" id="GO:0005886">
    <property type="term" value="C:plasma membrane"/>
    <property type="evidence" value="ECO:0007669"/>
    <property type="project" value="UniProtKB-SubCell"/>
</dbReference>
<keyword evidence="6" id="KW-0533">Nickel</keyword>
<accession>A0A2L2XIW4</accession>
<evidence type="ECO:0000313" key="15">
    <source>
        <dbReference type="EMBL" id="GBF35653.1"/>
    </source>
</evidence>
<evidence type="ECO:0000256" key="3">
    <source>
        <dbReference type="ARBA" id="ARBA00022426"/>
    </source>
</evidence>
<feature type="transmembrane region" description="Helical" evidence="13">
    <location>
        <begin position="42"/>
        <end position="64"/>
    </location>
</feature>
<reference evidence="16" key="1">
    <citation type="submission" date="2018-02" db="EMBL/GenBank/DDBJ databases">
        <title>Genome sequence of Desulfocucumis palustris strain NAW-5.</title>
        <authorList>
            <person name="Watanabe M."/>
            <person name="Kojima H."/>
            <person name="Fukui M."/>
        </authorList>
    </citation>
    <scope>NUCLEOTIDE SEQUENCE [LARGE SCALE GENOMIC DNA]</scope>
    <source>
        <strain evidence="16">NAW-5</strain>
    </source>
</reference>
<feature type="domain" description="Urease accessory protein UreH-like transmembrane" evidence="14">
    <location>
        <begin position="80"/>
        <end position="191"/>
    </location>
</feature>
<dbReference type="InterPro" id="IPR011541">
    <property type="entry name" value="Ni/Co_transpt_high_affinity"/>
</dbReference>
<comment type="caution">
    <text evidence="15">The sequence shown here is derived from an EMBL/GenBank/DDBJ whole genome shotgun (WGS) entry which is preliminary data.</text>
</comment>